<dbReference type="PANTHER" id="PTHR43736">
    <property type="entry name" value="ADP-RIBOSE PYROPHOSPHATASE"/>
    <property type="match status" value="1"/>
</dbReference>
<sequence>MRTSGIWLPPEQYVATLPKATVYACFFVTDRDDRPIQLRSVRNPALWQWPGGNLDDPGETPWDCALRECMEETGLRIADEPRLLAVHFLPPTGGWTTHKVGFVFDGGQLDQDRIDRIVLDPDEHTEVAVRPLEEWRTRMSPFSFRLLAAVAEARRTGSACYLAQSPPSPGAH</sequence>
<accession>A0A6C1CAE7</accession>
<dbReference type="PANTHER" id="PTHR43736:SF1">
    <property type="entry name" value="DIHYDRONEOPTERIN TRIPHOSPHATE DIPHOSPHATASE"/>
    <property type="match status" value="1"/>
</dbReference>
<gene>
    <name evidence="2" type="ORF">D8771_04850</name>
</gene>
<dbReference type="AlphaFoldDB" id="A0A6C1CAE7"/>
<dbReference type="Pfam" id="PF00293">
    <property type="entry name" value="NUDIX"/>
    <property type="match status" value="1"/>
</dbReference>
<comment type="caution">
    <text evidence="2">The sequence shown here is derived from an EMBL/GenBank/DDBJ whole genome shotgun (WGS) entry which is preliminary data.</text>
</comment>
<dbReference type="SUPFAM" id="SSF55811">
    <property type="entry name" value="Nudix"/>
    <property type="match status" value="1"/>
</dbReference>
<dbReference type="InterPro" id="IPR000086">
    <property type="entry name" value="NUDIX_hydrolase_dom"/>
</dbReference>
<evidence type="ECO:0000256" key="1">
    <source>
        <dbReference type="ARBA" id="ARBA00005582"/>
    </source>
</evidence>
<keyword evidence="2" id="KW-0378">Hydrolase</keyword>
<evidence type="ECO:0000313" key="2">
    <source>
        <dbReference type="EMBL" id="TGG87184.1"/>
    </source>
</evidence>
<evidence type="ECO:0000313" key="3">
    <source>
        <dbReference type="Proteomes" id="UP000298111"/>
    </source>
</evidence>
<dbReference type="EMBL" id="RCIY01000029">
    <property type="protein sequence ID" value="TGG87184.1"/>
    <property type="molecule type" value="Genomic_DNA"/>
</dbReference>
<comment type="similarity">
    <text evidence="1">Belongs to the Nudix hydrolase family.</text>
</comment>
<proteinExistence type="inferred from homology"/>
<dbReference type="PROSITE" id="PS51462">
    <property type="entry name" value="NUDIX"/>
    <property type="match status" value="1"/>
</dbReference>
<dbReference type="Gene3D" id="3.90.79.10">
    <property type="entry name" value="Nucleoside Triphosphate Pyrophosphohydrolase"/>
    <property type="match status" value="1"/>
</dbReference>
<dbReference type="Proteomes" id="UP000298111">
    <property type="component" value="Unassembled WGS sequence"/>
</dbReference>
<dbReference type="GO" id="GO:0016787">
    <property type="term" value="F:hydrolase activity"/>
    <property type="evidence" value="ECO:0007669"/>
    <property type="project" value="UniProtKB-KW"/>
</dbReference>
<reference evidence="2 3" key="1">
    <citation type="submission" date="2018-10" db="EMBL/GenBank/DDBJ databases">
        <title>Isolation of pseudouridimycin from Streptomyces albus DSM 40763.</title>
        <authorList>
            <person name="Rosenqvist P."/>
            <person name="Metsae-Ketelae M."/>
            <person name="Virta P."/>
        </authorList>
    </citation>
    <scope>NUCLEOTIDE SEQUENCE [LARGE SCALE GENOMIC DNA]</scope>
    <source>
        <strain evidence="2 3">DSM 40763</strain>
    </source>
</reference>
<name>A0A6C1CAE7_9ACTN</name>
<dbReference type="InterPro" id="IPR015797">
    <property type="entry name" value="NUDIX_hydrolase-like_dom_sf"/>
</dbReference>
<organism evidence="2 3">
    <name type="scientific">Streptomyces albus</name>
    <dbReference type="NCBI Taxonomy" id="1888"/>
    <lineage>
        <taxon>Bacteria</taxon>
        <taxon>Bacillati</taxon>
        <taxon>Actinomycetota</taxon>
        <taxon>Actinomycetes</taxon>
        <taxon>Kitasatosporales</taxon>
        <taxon>Streptomycetaceae</taxon>
        <taxon>Streptomyces</taxon>
    </lineage>
</organism>
<protein>
    <submittedName>
        <fullName evidence="2">NUDIX hydrolase</fullName>
    </submittedName>
</protein>